<dbReference type="EMBL" id="QFWT01000002">
    <property type="protein sequence ID" value="PWI34218.1"/>
    <property type="molecule type" value="Genomic_DNA"/>
</dbReference>
<accession>A0A2U3BBR5</accession>
<evidence type="ECO:0000313" key="2">
    <source>
        <dbReference type="Proteomes" id="UP000245362"/>
    </source>
</evidence>
<dbReference type="RefSeq" id="WP_109318556.1">
    <property type="nucleotide sequence ID" value="NZ_QFWT01000002.1"/>
</dbReference>
<sequence>MTNIEQKQLDRLRADLESCFKYVSKPVSLKSMKRVRSEHNLRCLKSLFDDAVRNEENTKVEYLRSLITSLEFSTDTTLKSHKIAISSMLKILDNQKQEIVA</sequence>
<name>A0A2U3BBR5_9VIBR</name>
<gene>
    <name evidence="1" type="ORF">DI392_03625</name>
</gene>
<evidence type="ECO:0000313" key="1">
    <source>
        <dbReference type="EMBL" id="PWI34218.1"/>
    </source>
</evidence>
<dbReference type="AlphaFoldDB" id="A0A2U3BBR5"/>
<protein>
    <submittedName>
        <fullName evidence="1">Uncharacterized protein</fullName>
    </submittedName>
</protein>
<reference evidence="1 2" key="1">
    <citation type="submission" date="2018-05" db="EMBL/GenBank/DDBJ databases">
        <title>Vibrio limimaris sp. nov., isolated from marine sediment.</title>
        <authorList>
            <person name="Li C.-M."/>
        </authorList>
    </citation>
    <scope>NUCLEOTIDE SEQUENCE [LARGE SCALE GENOMIC DNA]</scope>
    <source>
        <strain evidence="1 2">E4404</strain>
    </source>
</reference>
<proteinExistence type="predicted"/>
<organism evidence="1 2">
    <name type="scientific">Vibrio albus</name>
    <dbReference type="NCBI Taxonomy" id="2200953"/>
    <lineage>
        <taxon>Bacteria</taxon>
        <taxon>Pseudomonadati</taxon>
        <taxon>Pseudomonadota</taxon>
        <taxon>Gammaproteobacteria</taxon>
        <taxon>Vibrionales</taxon>
        <taxon>Vibrionaceae</taxon>
        <taxon>Vibrio</taxon>
    </lineage>
</organism>
<comment type="caution">
    <text evidence="1">The sequence shown here is derived from an EMBL/GenBank/DDBJ whole genome shotgun (WGS) entry which is preliminary data.</text>
</comment>
<keyword evidence="2" id="KW-1185">Reference proteome</keyword>
<dbReference type="Proteomes" id="UP000245362">
    <property type="component" value="Unassembled WGS sequence"/>
</dbReference>